<proteinExistence type="predicted"/>
<evidence type="ECO:0000256" key="1">
    <source>
        <dbReference type="SAM" id="Phobius"/>
    </source>
</evidence>
<gene>
    <name evidence="2" type="ORF">c0_g2_i7</name>
</gene>
<name>A0A0K8VZ45_BACLA</name>
<protein>
    <submittedName>
        <fullName evidence="2">Uncharacterized protein</fullName>
    </submittedName>
</protein>
<dbReference type="AlphaFoldDB" id="A0A0K8VZ45"/>
<dbReference type="EMBL" id="GDHF01008474">
    <property type="protein sequence ID" value="JAI43840.1"/>
    <property type="molecule type" value="Transcribed_RNA"/>
</dbReference>
<reference evidence="2" key="1">
    <citation type="submission" date="2015-06" db="EMBL/GenBank/DDBJ databases">
        <authorList>
            <person name="Hoefler B.C."/>
            <person name="Straight P.D."/>
        </authorList>
    </citation>
    <scope>NUCLEOTIDE SEQUENCE</scope>
</reference>
<keyword evidence="1" id="KW-0472">Membrane</keyword>
<organism evidence="2">
    <name type="scientific">Bactrocera latifrons</name>
    <name type="common">Malaysian fruit fly</name>
    <name type="synonym">Chaetodacus latifrons</name>
    <dbReference type="NCBI Taxonomy" id="174628"/>
    <lineage>
        <taxon>Eukaryota</taxon>
        <taxon>Metazoa</taxon>
        <taxon>Ecdysozoa</taxon>
        <taxon>Arthropoda</taxon>
        <taxon>Hexapoda</taxon>
        <taxon>Insecta</taxon>
        <taxon>Pterygota</taxon>
        <taxon>Neoptera</taxon>
        <taxon>Endopterygota</taxon>
        <taxon>Diptera</taxon>
        <taxon>Brachycera</taxon>
        <taxon>Muscomorpha</taxon>
        <taxon>Tephritoidea</taxon>
        <taxon>Tephritidae</taxon>
        <taxon>Bactrocera</taxon>
        <taxon>Bactrocera</taxon>
    </lineage>
</organism>
<sequence length="100" mass="11150">MSVARSPSTRSFFQALRAWLEARRHLQAQLSSQFSFDMLCSRQSAFLKSFLLLTGTLVLLLLYSSTTEAYSGLIAADPGVWKINIAKCQSSSSKKQVKEN</sequence>
<feature type="transmembrane region" description="Helical" evidence="1">
    <location>
        <begin position="45"/>
        <end position="63"/>
    </location>
</feature>
<accession>A0A0K8VZ45</accession>
<keyword evidence="1" id="KW-0812">Transmembrane</keyword>
<keyword evidence="1" id="KW-1133">Transmembrane helix</keyword>
<evidence type="ECO:0000313" key="2">
    <source>
        <dbReference type="EMBL" id="JAI43840.1"/>
    </source>
</evidence>